<dbReference type="Proteomes" id="UP000326759">
    <property type="component" value="Unassembled WGS sequence"/>
</dbReference>
<reference evidence="1 2" key="1">
    <citation type="journal article" date="2019" name="PLoS Biol.">
        <title>Sex chromosomes control vertical transmission of feminizing Wolbachia symbionts in an isopod.</title>
        <authorList>
            <person name="Becking T."/>
            <person name="Chebbi M.A."/>
            <person name="Giraud I."/>
            <person name="Moumen B."/>
            <person name="Laverre T."/>
            <person name="Caubet Y."/>
            <person name="Peccoud J."/>
            <person name="Gilbert C."/>
            <person name="Cordaux R."/>
        </authorList>
    </citation>
    <scope>NUCLEOTIDE SEQUENCE [LARGE SCALE GENOMIC DNA]</scope>
    <source>
        <strain evidence="1">ANa2</strain>
        <tissue evidence="1">Whole body excluding digestive tract and cuticle</tissue>
    </source>
</reference>
<gene>
    <name evidence="1" type="ORF">Anas_05983</name>
</gene>
<dbReference type="EMBL" id="SEYY01022232">
    <property type="protein sequence ID" value="KAB7495692.1"/>
    <property type="molecule type" value="Genomic_DNA"/>
</dbReference>
<evidence type="ECO:0000313" key="1">
    <source>
        <dbReference type="EMBL" id="KAB7495692.1"/>
    </source>
</evidence>
<proteinExistence type="predicted"/>
<evidence type="ECO:0000313" key="2">
    <source>
        <dbReference type="Proteomes" id="UP000326759"/>
    </source>
</evidence>
<sequence>MITISKFLSKAYEFLKVNTKFSELVKNGEKLFPFRRQNRRKVVIQTAIIVLVLVKIISSVSDFPCTIYSGECKADVEHDDDDDSQVSLEVSCQCQHRRDVSKNVTALDPIRCPGIPHSPDLKHLKSSKLRIQNCDVYELEFPLNILRILRRSKKFEILVENVGQLRLGSDTQSEDGHPIIDALFKNSNISGLGQGWFTNTEEVLLKIEDSSIGVLETDFINYYSSKAKVQINFKNTSIQTIKNFAIQLPLKGKLSFEGGEILQIETDAIYGGEELCFEGSKIANIQTTAINVFGLKKFLMDSCLVVKIDKEAIVEHQNARYTIGEVSVIKNKFMQTDGDAFRSLCMEESLQFKHNFFSNVTSILALKTRTCSVERQWWKSIENNGFRCNQCSLLSGDINEQVCALYETGWCLCDDETSKESFDLEMDNIHENEKNTPFS</sequence>
<feature type="non-terminal residue" evidence="1">
    <location>
        <position position="439"/>
    </location>
</feature>
<dbReference type="OrthoDB" id="10495191at2759"/>
<organism evidence="1 2">
    <name type="scientific">Armadillidium nasatum</name>
    <dbReference type="NCBI Taxonomy" id="96803"/>
    <lineage>
        <taxon>Eukaryota</taxon>
        <taxon>Metazoa</taxon>
        <taxon>Ecdysozoa</taxon>
        <taxon>Arthropoda</taxon>
        <taxon>Crustacea</taxon>
        <taxon>Multicrustacea</taxon>
        <taxon>Malacostraca</taxon>
        <taxon>Eumalacostraca</taxon>
        <taxon>Peracarida</taxon>
        <taxon>Isopoda</taxon>
        <taxon>Oniscidea</taxon>
        <taxon>Crinocheta</taxon>
        <taxon>Armadillidiidae</taxon>
        <taxon>Armadillidium</taxon>
    </lineage>
</organism>
<comment type="caution">
    <text evidence="1">The sequence shown here is derived from an EMBL/GenBank/DDBJ whole genome shotgun (WGS) entry which is preliminary data.</text>
</comment>
<keyword evidence="2" id="KW-1185">Reference proteome</keyword>
<name>A0A5N5SPC1_9CRUS</name>
<dbReference type="AlphaFoldDB" id="A0A5N5SPC1"/>
<protein>
    <submittedName>
        <fullName evidence="1">Uncharacterized protein</fullName>
    </submittedName>
</protein>
<accession>A0A5N5SPC1</accession>